<dbReference type="Proteomes" id="UP000009222">
    <property type="component" value="Chromosome"/>
</dbReference>
<reference evidence="2" key="1">
    <citation type="submission" date="2009-12" db="EMBL/GenBank/DDBJ databases">
        <title>Complete sequence of Treponema azotonutricium strain ZAS-9.</title>
        <authorList>
            <person name="Tetu S.G."/>
            <person name="Matson E."/>
            <person name="Ren Q."/>
            <person name="Seshadri R."/>
            <person name="Elbourne L."/>
            <person name="Hassan K.A."/>
            <person name="Durkin A."/>
            <person name="Radune D."/>
            <person name="Mohamoud Y."/>
            <person name="Shay R."/>
            <person name="Jin S."/>
            <person name="Zhang X."/>
            <person name="Lucey K."/>
            <person name="Ballor N.R."/>
            <person name="Ottesen E."/>
            <person name="Rosenthal R."/>
            <person name="Allen A."/>
            <person name="Leadbetter J.R."/>
            <person name="Paulsen I.T."/>
        </authorList>
    </citation>
    <scope>NUCLEOTIDE SEQUENCE [LARGE SCALE GENOMIC DNA]</scope>
    <source>
        <strain evidence="2">ATCC BAA-888 / DSM 13862 / ZAS-9</strain>
    </source>
</reference>
<dbReference type="HOGENOM" id="CLU_3298066_0_0_12"/>
<sequence length="40" mass="4847">MQLLDMDVIDFTYNNTPFQKMEHKIQIFDEFLPSAMPWPN</sequence>
<dbReference type="KEGG" id="taz:TREAZ_1693"/>
<proteinExistence type="predicted"/>
<reference evidence="1 2" key="2">
    <citation type="journal article" date="2011" name="ISME J.">
        <title>RNA-seq reveals cooperative metabolic interactions between two termite-gut spirochete species in co-culture.</title>
        <authorList>
            <person name="Rosenthal A.Z."/>
            <person name="Matson E.G."/>
            <person name="Eldar A."/>
            <person name="Leadbetter J.R."/>
        </authorList>
    </citation>
    <scope>NUCLEOTIDE SEQUENCE [LARGE SCALE GENOMIC DNA]</scope>
    <source>
        <strain evidence="2">ATCC BAA-888 / DSM 13862 / ZAS-9</strain>
    </source>
</reference>
<keyword evidence="2" id="KW-1185">Reference proteome</keyword>
<organism evidence="1 2">
    <name type="scientific">Leadbettera azotonutricia (strain ATCC BAA-888 / DSM 13862 / ZAS-9)</name>
    <name type="common">Treponema azotonutricium</name>
    <dbReference type="NCBI Taxonomy" id="545695"/>
    <lineage>
        <taxon>Bacteria</taxon>
        <taxon>Pseudomonadati</taxon>
        <taxon>Spirochaetota</taxon>
        <taxon>Spirochaetia</taxon>
        <taxon>Spirochaetales</taxon>
        <taxon>Breznakiellaceae</taxon>
        <taxon>Leadbettera</taxon>
    </lineage>
</organism>
<name>F5YCR1_LEAAZ</name>
<gene>
    <name evidence="1" type="ordered locus">TREAZ_1693</name>
</gene>
<evidence type="ECO:0000313" key="2">
    <source>
        <dbReference type="Proteomes" id="UP000009222"/>
    </source>
</evidence>
<protein>
    <submittedName>
        <fullName evidence="1">Uncharacterized protein</fullName>
    </submittedName>
</protein>
<accession>F5YCR1</accession>
<dbReference type="EMBL" id="CP001841">
    <property type="protein sequence ID" value="AEF83042.1"/>
    <property type="molecule type" value="Genomic_DNA"/>
</dbReference>
<dbReference type="InParanoid" id="F5YCR1"/>
<evidence type="ECO:0000313" key="1">
    <source>
        <dbReference type="EMBL" id="AEF83042.1"/>
    </source>
</evidence>
<dbReference type="AlphaFoldDB" id="F5YCR1"/>